<reference evidence="7 8" key="1">
    <citation type="submission" date="2019-01" db="EMBL/GenBank/DDBJ databases">
        <title>Draft Genome and Complete Hox-Cluster Characterization of the Sterlet Sturgeon (Acipenser ruthenus).</title>
        <authorList>
            <person name="Wei Q."/>
        </authorList>
    </citation>
    <scope>NUCLEOTIDE SEQUENCE [LARGE SCALE GENOMIC DNA]</scope>
    <source>
        <strain evidence="7">WHYD16114868_AA</strain>
        <tissue evidence="7">Blood</tissue>
    </source>
</reference>
<feature type="transmembrane region" description="Helical" evidence="5">
    <location>
        <begin position="20"/>
        <end position="37"/>
    </location>
</feature>
<evidence type="ECO:0000313" key="7">
    <source>
        <dbReference type="EMBL" id="RXM97111.1"/>
    </source>
</evidence>
<evidence type="ECO:0000256" key="2">
    <source>
        <dbReference type="ARBA" id="ARBA00022692"/>
    </source>
</evidence>
<dbReference type="EMBL" id="SCEB01001254">
    <property type="protein sequence ID" value="RXM97111.1"/>
    <property type="molecule type" value="Genomic_DNA"/>
</dbReference>
<feature type="transmembrane region" description="Helical" evidence="5">
    <location>
        <begin position="346"/>
        <end position="368"/>
    </location>
</feature>
<dbReference type="AlphaFoldDB" id="A0A662YMU8"/>
<dbReference type="InterPro" id="IPR003663">
    <property type="entry name" value="Sugar/inositol_transpt"/>
</dbReference>
<dbReference type="PANTHER" id="PTHR23503:SF22">
    <property type="entry name" value="SOLUTE CARRIER FAMILY 2, FACILITATED GLUCOSE TRANSPORTER MEMBER 11"/>
    <property type="match status" value="1"/>
</dbReference>
<feature type="transmembrane region" description="Helical" evidence="5">
    <location>
        <begin position="374"/>
        <end position="401"/>
    </location>
</feature>
<keyword evidence="8" id="KW-1185">Reference proteome</keyword>
<dbReference type="PANTHER" id="PTHR23503">
    <property type="entry name" value="SOLUTE CARRIER FAMILY 2"/>
    <property type="match status" value="1"/>
</dbReference>
<keyword evidence="2 5" id="KW-0812">Transmembrane</keyword>
<feature type="transmembrane region" description="Helical" evidence="5">
    <location>
        <begin position="634"/>
        <end position="656"/>
    </location>
</feature>
<dbReference type="SUPFAM" id="SSF103473">
    <property type="entry name" value="MFS general substrate transporter"/>
    <property type="match status" value="2"/>
</dbReference>
<keyword evidence="7" id="KW-0762">Sugar transport</keyword>
<feature type="transmembrane region" description="Helical" evidence="5">
    <location>
        <begin position="662"/>
        <end position="680"/>
    </location>
</feature>
<evidence type="ECO:0000256" key="4">
    <source>
        <dbReference type="ARBA" id="ARBA00023136"/>
    </source>
</evidence>
<dbReference type="InterPro" id="IPR020846">
    <property type="entry name" value="MFS_dom"/>
</dbReference>
<evidence type="ECO:0000256" key="5">
    <source>
        <dbReference type="SAM" id="Phobius"/>
    </source>
</evidence>
<dbReference type="GO" id="GO:0055056">
    <property type="term" value="F:D-glucose transmembrane transporter activity"/>
    <property type="evidence" value="ECO:0007669"/>
    <property type="project" value="TreeGrafter"/>
</dbReference>
<dbReference type="Proteomes" id="UP000289886">
    <property type="component" value="Unassembled WGS sequence"/>
</dbReference>
<dbReference type="InterPro" id="IPR005828">
    <property type="entry name" value="MFS_sugar_transport-like"/>
</dbReference>
<dbReference type="NCBIfam" id="TIGR00879">
    <property type="entry name" value="SP"/>
    <property type="match status" value="1"/>
</dbReference>
<protein>
    <submittedName>
        <fullName evidence="7">Solute carrier family 2, facilitated glucose transporter member 11</fullName>
    </submittedName>
</protein>
<feature type="transmembrane region" description="Helical" evidence="5">
    <location>
        <begin position="543"/>
        <end position="564"/>
    </location>
</feature>
<proteinExistence type="predicted"/>
<dbReference type="GO" id="GO:0005886">
    <property type="term" value="C:plasma membrane"/>
    <property type="evidence" value="ECO:0007669"/>
    <property type="project" value="TreeGrafter"/>
</dbReference>
<dbReference type="InterPro" id="IPR036259">
    <property type="entry name" value="MFS_trans_sf"/>
</dbReference>
<dbReference type="Gene3D" id="1.20.1250.20">
    <property type="entry name" value="MFS general substrate transporter like domains"/>
    <property type="match status" value="4"/>
</dbReference>
<dbReference type="Pfam" id="PF00083">
    <property type="entry name" value="Sugar_tr"/>
    <property type="match status" value="2"/>
</dbReference>
<sequence length="721" mass="80025">MEETEIERTPSGKKLQGRILVMTICAAGIGGTFQYGYSISVINAPTMYIQTFINETWLERTGTPLESHLITLLWSIIVSVYPLGGLIGALIAGPMAVQFGRKTSLLLNNLFVILSAVLVLASRACRSFEMIILSRVFAGVNAGISMNVQPMYLGESAPKKLRGAVSMSSASFTALGIVLGQVIGLREILGSEWCWPLLLASNAIPGLVQLVTLPWLPESPRYLLIDKNNKEACLKALRRLRGSLDLSAEMDEMLEEQAAVKGERSKRPWELFQDRSVRWQLITVVVLSSAMQLCGNDSMYFYASYVFQEAGIPYDKIQYVVIGTGSCELITSITCSLFIERLGRRILILGGYMLMALWAVVFMVALSLQEKISWMPYMSMGCMFAYILSFGIGPAGVTGILPTEIFDQNSRPAAYMISGSLMWSMLFLVGMLFPFIVGGLGVFCYVPFCTVCVLSSVFIAFFLPETKGKSLLEISAEFDKRNSKGMEPRKAQYQLGEVSRSTALCVELLESERNQGHAAGLHIQRFVNETWLKRYGTPMAESTIKLIWSIIVSIYSIGAVLGSISSGQLSVKYGRELLGGEEMWPYLLVFSGIPALLQLVGLFFFPDSPRYLFIDKGNEEGCVRERIGRKKLMGIGYALMATVLGILVLMLFLKVLIGQFCFLIFMMYCVLAAAFTLLFVPETKGKTMLEIAEDFNKLNFKGWRSEVEGMQKEDFIIATKL</sequence>
<feature type="domain" description="Major facilitator superfamily (MFS) profile" evidence="6">
    <location>
        <begin position="24"/>
        <end position="467"/>
    </location>
</feature>
<dbReference type="PROSITE" id="PS50850">
    <property type="entry name" value="MFS"/>
    <property type="match status" value="1"/>
</dbReference>
<keyword evidence="3 5" id="KW-1133">Transmembrane helix</keyword>
<gene>
    <name evidence="7" type="ORF">EOD39_14841</name>
</gene>
<dbReference type="InterPro" id="IPR045263">
    <property type="entry name" value="GLUT"/>
</dbReference>
<accession>A0A662YMU8</accession>
<feature type="transmembrane region" description="Helical" evidence="5">
    <location>
        <begin position="105"/>
        <end position="124"/>
    </location>
</feature>
<keyword evidence="7" id="KW-0813">Transport</keyword>
<comment type="caution">
    <text evidence="7">The sequence shown here is derived from an EMBL/GenBank/DDBJ whole genome shotgun (WGS) entry which is preliminary data.</text>
</comment>
<evidence type="ECO:0000313" key="8">
    <source>
        <dbReference type="Proteomes" id="UP000289886"/>
    </source>
</evidence>
<dbReference type="CDD" id="cd17432">
    <property type="entry name" value="MFS_GLUT_Class2"/>
    <property type="match status" value="1"/>
</dbReference>
<comment type="subcellular location">
    <subcellularLocation>
        <location evidence="1">Membrane</location>
        <topology evidence="1">Multi-pass membrane protein</topology>
    </subcellularLocation>
</comment>
<feature type="transmembrane region" description="Helical" evidence="5">
    <location>
        <begin position="584"/>
        <end position="605"/>
    </location>
</feature>
<dbReference type="GO" id="GO:0046323">
    <property type="term" value="P:D-glucose import"/>
    <property type="evidence" value="ECO:0007669"/>
    <property type="project" value="TreeGrafter"/>
</dbReference>
<dbReference type="GO" id="GO:0070837">
    <property type="term" value="P:dehydroascorbic acid transport"/>
    <property type="evidence" value="ECO:0007669"/>
    <property type="project" value="TreeGrafter"/>
</dbReference>
<keyword evidence="4 5" id="KW-0472">Membrane</keyword>
<organism evidence="7 8">
    <name type="scientific">Acipenser ruthenus</name>
    <name type="common">Sterlet sturgeon</name>
    <dbReference type="NCBI Taxonomy" id="7906"/>
    <lineage>
        <taxon>Eukaryota</taxon>
        <taxon>Metazoa</taxon>
        <taxon>Chordata</taxon>
        <taxon>Craniata</taxon>
        <taxon>Vertebrata</taxon>
        <taxon>Euteleostomi</taxon>
        <taxon>Actinopterygii</taxon>
        <taxon>Chondrostei</taxon>
        <taxon>Acipenseriformes</taxon>
        <taxon>Acipenseridae</taxon>
        <taxon>Acipenser</taxon>
    </lineage>
</organism>
<feature type="transmembrane region" description="Helical" evidence="5">
    <location>
        <begin position="72"/>
        <end position="93"/>
    </location>
</feature>
<dbReference type="FunFam" id="1.20.1250.20:FF:000029">
    <property type="entry name" value="solute carrier family 2, facilitated glucose transporter member 4"/>
    <property type="match status" value="1"/>
</dbReference>
<dbReference type="PRINTS" id="PR00171">
    <property type="entry name" value="SUGRTRNSPORT"/>
</dbReference>
<feature type="transmembrane region" description="Helical" evidence="5">
    <location>
        <begin position="317"/>
        <end position="339"/>
    </location>
</feature>
<feature type="transmembrane region" description="Helical" evidence="5">
    <location>
        <begin position="413"/>
        <end position="436"/>
    </location>
</feature>
<dbReference type="PROSITE" id="PS00217">
    <property type="entry name" value="SUGAR_TRANSPORT_2"/>
    <property type="match status" value="1"/>
</dbReference>
<evidence type="ECO:0000256" key="1">
    <source>
        <dbReference type="ARBA" id="ARBA00004141"/>
    </source>
</evidence>
<evidence type="ECO:0000259" key="6">
    <source>
        <dbReference type="PROSITE" id="PS50850"/>
    </source>
</evidence>
<name>A0A662YMU8_ACIRT</name>
<evidence type="ECO:0000256" key="3">
    <source>
        <dbReference type="ARBA" id="ARBA00022989"/>
    </source>
</evidence>
<feature type="transmembrane region" description="Helical" evidence="5">
    <location>
        <begin position="442"/>
        <end position="463"/>
    </location>
</feature>
<dbReference type="InterPro" id="IPR005829">
    <property type="entry name" value="Sugar_transporter_CS"/>
</dbReference>